<dbReference type="Proteomes" id="UP001218218">
    <property type="component" value="Unassembled WGS sequence"/>
</dbReference>
<dbReference type="AlphaFoldDB" id="A0AAD6Z850"/>
<feature type="region of interest" description="Disordered" evidence="1">
    <location>
        <begin position="292"/>
        <end position="327"/>
    </location>
</feature>
<protein>
    <submittedName>
        <fullName evidence="2">Uncharacterized protein</fullName>
    </submittedName>
</protein>
<evidence type="ECO:0000256" key="1">
    <source>
        <dbReference type="SAM" id="MobiDB-lite"/>
    </source>
</evidence>
<feature type="compositionally biased region" description="Pro residues" evidence="1">
    <location>
        <begin position="235"/>
        <end position="244"/>
    </location>
</feature>
<keyword evidence="3" id="KW-1185">Reference proteome</keyword>
<reference evidence="2" key="1">
    <citation type="submission" date="2023-03" db="EMBL/GenBank/DDBJ databases">
        <title>Massive genome expansion in bonnet fungi (Mycena s.s.) driven by repeated elements and novel gene families across ecological guilds.</title>
        <authorList>
            <consortium name="Lawrence Berkeley National Laboratory"/>
            <person name="Harder C.B."/>
            <person name="Miyauchi S."/>
            <person name="Viragh M."/>
            <person name="Kuo A."/>
            <person name="Thoen E."/>
            <person name="Andreopoulos B."/>
            <person name="Lu D."/>
            <person name="Skrede I."/>
            <person name="Drula E."/>
            <person name="Henrissat B."/>
            <person name="Morin E."/>
            <person name="Kohler A."/>
            <person name="Barry K."/>
            <person name="LaButti K."/>
            <person name="Morin E."/>
            <person name="Salamov A."/>
            <person name="Lipzen A."/>
            <person name="Mereny Z."/>
            <person name="Hegedus B."/>
            <person name="Baldrian P."/>
            <person name="Stursova M."/>
            <person name="Weitz H."/>
            <person name="Taylor A."/>
            <person name="Grigoriev I.V."/>
            <person name="Nagy L.G."/>
            <person name="Martin F."/>
            <person name="Kauserud H."/>
        </authorList>
    </citation>
    <scope>NUCLEOTIDE SEQUENCE</scope>
    <source>
        <strain evidence="2">CBHHK002</strain>
    </source>
</reference>
<gene>
    <name evidence="2" type="ORF">DFH08DRAFT_973837</name>
</gene>
<comment type="caution">
    <text evidence="2">The sequence shown here is derived from an EMBL/GenBank/DDBJ whole genome shotgun (WGS) entry which is preliminary data.</text>
</comment>
<feature type="region of interest" description="Disordered" evidence="1">
    <location>
        <begin position="234"/>
        <end position="261"/>
    </location>
</feature>
<dbReference type="EMBL" id="JARIHO010000074">
    <property type="protein sequence ID" value="KAJ7311754.1"/>
    <property type="molecule type" value="Genomic_DNA"/>
</dbReference>
<evidence type="ECO:0000313" key="3">
    <source>
        <dbReference type="Proteomes" id="UP001218218"/>
    </source>
</evidence>
<proteinExistence type="predicted"/>
<evidence type="ECO:0000313" key="2">
    <source>
        <dbReference type="EMBL" id="KAJ7311754.1"/>
    </source>
</evidence>
<feature type="compositionally biased region" description="Polar residues" evidence="1">
    <location>
        <begin position="299"/>
        <end position="309"/>
    </location>
</feature>
<name>A0AAD6Z850_9AGAR</name>
<accession>A0AAD6Z850</accession>
<sequence>MPASSDTPRMAICGLPLLLPADFDFVSHKKRLFELPSPPAEDMDLQDKNSENLGIELHNKSGVMFNRACKAADIKLLDVRAPLQAFIAYSDKEKALFYLDHCYTPSVHHQPAATRARSVTRLSTSGRPRWTARWSSRNTSFLATTEHDITPDDHSTPPWERTSLTRLFAAFPLLTSILAISFSASSCSHPNLVPSSSMAAPPPLELFSPVYRYELSCGPVASFLSRALLVSSSPPSGPPSPALPTPSSRSLEPPISSRKSHGAAPFCRVCVLTYSQDLDFLNPYRDALASPFSRPIDGHSTSSRGTPGSSVPIRDDSLTVSPIKPSP</sequence>
<organism evidence="2 3">
    <name type="scientific">Mycena albidolilacea</name>
    <dbReference type="NCBI Taxonomy" id="1033008"/>
    <lineage>
        <taxon>Eukaryota</taxon>
        <taxon>Fungi</taxon>
        <taxon>Dikarya</taxon>
        <taxon>Basidiomycota</taxon>
        <taxon>Agaricomycotina</taxon>
        <taxon>Agaricomycetes</taxon>
        <taxon>Agaricomycetidae</taxon>
        <taxon>Agaricales</taxon>
        <taxon>Marasmiineae</taxon>
        <taxon>Mycenaceae</taxon>
        <taxon>Mycena</taxon>
    </lineage>
</organism>